<proteinExistence type="predicted"/>
<dbReference type="RefSeq" id="WP_012304952.1">
    <property type="nucleotide sequence ID" value="NC_010470.1"/>
</dbReference>
<evidence type="ECO:0000256" key="1">
    <source>
        <dbReference type="SAM" id="Phobius"/>
    </source>
</evidence>
<gene>
    <name evidence="2" type="ordered locus">LCK_p100009</name>
</gene>
<dbReference type="HOGENOM" id="CLU_1617003_0_0_9"/>
<dbReference type="Proteomes" id="UP000002166">
    <property type="component" value="Plasmid pLCK1"/>
</dbReference>
<keyword evidence="1" id="KW-0812">Transmembrane</keyword>
<dbReference type="KEGG" id="lci:LCK_p100009"/>
<organism evidence="2 3">
    <name type="scientific">Leuconostoc citreum (strain KM20)</name>
    <dbReference type="NCBI Taxonomy" id="349519"/>
    <lineage>
        <taxon>Bacteria</taxon>
        <taxon>Bacillati</taxon>
        <taxon>Bacillota</taxon>
        <taxon>Bacilli</taxon>
        <taxon>Lactobacillales</taxon>
        <taxon>Lactobacillaceae</taxon>
        <taxon>Leuconostoc</taxon>
    </lineage>
</organism>
<sequence>MTSKQKIIFGSVAGVVAVFGIILFLFMGQSNSHQTASQSTSKLPRIDNAKVEKRINHELFTDSGYGTYVENIDNFDDNTYVNGETLGTRTLFDAIADSVNYDNGGEHVYTLDEVLELNKIDNLKTKWESDGNAFIARGYFVDKVNGEKYPSAFEFNADYRILQG</sequence>
<geneLocation type="plasmid" evidence="2 3">
    <name>pLCK1</name>
</geneLocation>
<protein>
    <submittedName>
        <fullName evidence="2">Uncharacterized protein</fullName>
    </submittedName>
</protein>
<dbReference type="AlphaFoldDB" id="B1N0K7"/>
<evidence type="ECO:0000313" key="2">
    <source>
        <dbReference type="EMBL" id="ACA83612.1"/>
    </source>
</evidence>
<dbReference type="EMBL" id="DQ489740">
    <property type="protein sequence ID" value="ACA83612.1"/>
    <property type="molecule type" value="Genomic_DNA"/>
</dbReference>
<reference evidence="2 3" key="1">
    <citation type="journal article" date="2008" name="J. Bacteriol.">
        <title>Complete genome sequence of Leuconostoc citreum KM20.</title>
        <authorList>
            <person name="Kim J.F."/>
            <person name="Jeong H."/>
            <person name="Lee J.-S."/>
            <person name="Choi S.-H."/>
            <person name="Ha M."/>
            <person name="Hur C.-G."/>
            <person name="Kim J.-S."/>
            <person name="Lee S."/>
            <person name="Park H.-S."/>
            <person name="Park Y.-H."/>
            <person name="Oh T.K."/>
        </authorList>
    </citation>
    <scope>NUCLEOTIDE SEQUENCE [LARGE SCALE GENOMIC DNA]</scope>
    <source>
        <strain evidence="2 3">KM20</strain>
    </source>
</reference>
<keyword evidence="1" id="KW-0472">Membrane</keyword>
<keyword evidence="3" id="KW-1185">Reference proteome</keyword>
<dbReference type="OrthoDB" id="9972635at2"/>
<name>B1N0K7_LEUCK</name>
<feature type="transmembrane region" description="Helical" evidence="1">
    <location>
        <begin position="7"/>
        <end position="27"/>
    </location>
</feature>
<keyword evidence="2" id="KW-0614">Plasmid</keyword>
<keyword evidence="1" id="KW-1133">Transmembrane helix</keyword>
<evidence type="ECO:0000313" key="3">
    <source>
        <dbReference type="Proteomes" id="UP000002166"/>
    </source>
</evidence>
<accession>B1N0K7</accession>